<proteinExistence type="predicted"/>
<dbReference type="Proteomes" id="UP000634229">
    <property type="component" value="Unassembled WGS sequence"/>
</dbReference>
<dbReference type="SUPFAM" id="SSF82549">
    <property type="entry name" value="DAK1/DegV-like"/>
    <property type="match status" value="1"/>
</dbReference>
<protein>
    <submittedName>
        <fullName evidence="2">Dihydroxyacetone kinase subunit DhaK</fullName>
    </submittedName>
</protein>
<dbReference type="Gene3D" id="3.40.50.10440">
    <property type="entry name" value="Dihydroxyacetone kinase, domain 1"/>
    <property type="match status" value="1"/>
</dbReference>
<reference evidence="2 3" key="1">
    <citation type="submission" date="2021-01" db="EMBL/GenBank/DDBJ databases">
        <title>WGS of actinomycetes isolated from Thailand.</title>
        <authorList>
            <person name="Thawai C."/>
        </authorList>
    </citation>
    <scope>NUCLEOTIDE SEQUENCE [LARGE SCALE GENOMIC DNA]</scope>
    <source>
        <strain evidence="2 3">CA1R205</strain>
    </source>
</reference>
<keyword evidence="3" id="KW-1185">Reference proteome</keyword>
<evidence type="ECO:0000259" key="1">
    <source>
        <dbReference type="PROSITE" id="PS51481"/>
    </source>
</evidence>
<dbReference type="GO" id="GO:0016301">
    <property type="term" value="F:kinase activity"/>
    <property type="evidence" value="ECO:0007669"/>
    <property type="project" value="UniProtKB-KW"/>
</dbReference>
<dbReference type="Pfam" id="PF02733">
    <property type="entry name" value="Dak1"/>
    <property type="match status" value="1"/>
</dbReference>
<dbReference type="PANTHER" id="PTHR28629">
    <property type="entry name" value="TRIOKINASE/FMN CYCLASE"/>
    <property type="match status" value="1"/>
</dbReference>
<gene>
    <name evidence="2" type="ORF">JK363_40960</name>
</gene>
<name>A0ABS1NRV3_9ACTN</name>
<feature type="domain" description="DhaK" evidence="1">
    <location>
        <begin position="7"/>
        <end position="67"/>
    </location>
</feature>
<dbReference type="InterPro" id="IPR004006">
    <property type="entry name" value="DhaK_dom"/>
</dbReference>
<evidence type="ECO:0000313" key="3">
    <source>
        <dbReference type="Proteomes" id="UP000634229"/>
    </source>
</evidence>
<organism evidence="2 3">
    <name type="scientific">Streptomyces coffeae</name>
    <dbReference type="NCBI Taxonomy" id="621382"/>
    <lineage>
        <taxon>Bacteria</taxon>
        <taxon>Bacillati</taxon>
        <taxon>Actinomycetota</taxon>
        <taxon>Actinomycetes</taxon>
        <taxon>Kitasatosporales</taxon>
        <taxon>Streptomycetaceae</taxon>
        <taxon>Streptomyces</taxon>
    </lineage>
</organism>
<keyword evidence="2" id="KW-0418">Kinase</keyword>
<keyword evidence="2" id="KW-0808">Transferase</keyword>
<sequence length="67" mass="6908">MKKVLNSPDSVVGGILAGLSETHSEIARVDLAHRLCLRRRPLPAGKLAAISGGGSGHEPLHAGFVGE</sequence>
<dbReference type="PANTHER" id="PTHR28629:SF4">
    <property type="entry name" value="TRIOKINASE_FMN CYCLASE"/>
    <property type="match status" value="1"/>
</dbReference>
<dbReference type="PROSITE" id="PS51481">
    <property type="entry name" value="DHAK"/>
    <property type="match status" value="1"/>
</dbReference>
<accession>A0ABS1NRV3</accession>
<dbReference type="InterPro" id="IPR050861">
    <property type="entry name" value="Dihydroxyacetone_Kinase"/>
</dbReference>
<dbReference type="EMBL" id="JAERRF010000087">
    <property type="protein sequence ID" value="MBL1102831.1"/>
    <property type="molecule type" value="Genomic_DNA"/>
</dbReference>
<evidence type="ECO:0000313" key="2">
    <source>
        <dbReference type="EMBL" id="MBL1102831.1"/>
    </source>
</evidence>
<comment type="caution">
    <text evidence="2">The sequence shown here is derived from an EMBL/GenBank/DDBJ whole genome shotgun (WGS) entry which is preliminary data.</text>
</comment>